<organism evidence="7 8">
    <name type="scientific">Culter alburnus</name>
    <name type="common">Topmouth culter</name>
    <dbReference type="NCBI Taxonomy" id="194366"/>
    <lineage>
        <taxon>Eukaryota</taxon>
        <taxon>Metazoa</taxon>
        <taxon>Chordata</taxon>
        <taxon>Craniata</taxon>
        <taxon>Vertebrata</taxon>
        <taxon>Euteleostomi</taxon>
        <taxon>Actinopterygii</taxon>
        <taxon>Neopterygii</taxon>
        <taxon>Teleostei</taxon>
        <taxon>Ostariophysi</taxon>
        <taxon>Cypriniformes</taxon>
        <taxon>Xenocyprididae</taxon>
        <taxon>Xenocypridinae</taxon>
        <taxon>Culter</taxon>
    </lineage>
</organism>
<feature type="coiled-coil region" evidence="5">
    <location>
        <begin position="237"/>
        <end position="401"/>
    </location>
</feature>
<evidence type="ECO:0000313" key="7">
    <source>
        <dbReference type="EMBL" id="KAK9979767.1"/>
    </source>
</evidence>
<evidence type="ECO:0000256" key="4">
    <source>
        <dbReference type="ARBA" id="ARBA00045182"/>
    </source>
</evidence>
<feature type="coiled-coil region" evidence="5">
    <location>
        <begin position="477"/>
        <end position="539"/>
    </location>
</feature>
<dbReference type="InterPro" id="IPR033290">
    <property type="entry name" value="CCDC39"/>
</dbReference>
<evidence type="ECO:0000256" key="5">
    <source>
        <dbReference type="SAM" id="Coils"/>
    </source>
</evidence>
<keyword evidence="3 5" id="KW-0175">Coiled coil</keyword>
<dbReference type="GO" id="GO:0036159">
    <property type="term" value="P:inner dynein arm assembly"/>
    <property type="evidence" value="ECO:0007669"/>
    <property type="project" value="InterPro"/>
</dbReference>
<evidence type="ECO:0000256" key="3">
    <source>
        <dbReference type="ARBA" id="ARBA00023054"/>
    </source>
</evidence>
<name>A0AAW2B1Q1_CULAL</name>
<dbReference type="GO" id="GO:0005930">
    <property type="term" value="C:axoneme"/>
    <property type="evidence" value="ECO:0007669"/>
    <property type="project" value="InterPro"/>
</dbReference>
<dbReference type="AlphaFoldDB" id="A0AAW2B1Q1"/>
<feature type="coiled-coil region" evidence="5">
    <location>
        <begin position="664"/>
        <end position="848"/>
    </location>
</feature>
<keyword evidence="8" id="KW-1185">Reference proteome</keyword>
<evidence type="ECO:0000256" key="2">
    <source>
        <dbReference type="ARBA" id="ARBA00016725"/>
    </source>
</evidence>
<dbReference type="Proteomes" id="UP001479290">
    <property type="component" value="Unassembled WGS sequence"/>
</dbReference>
<dbReference type="Pfam" id="PF24161">
    <property type="entry name" value="CCDC39"/>
    <property type="match status" value="1"/>
</dbReference>
<sequence length="947" mass="109557">MSNALLAEVGWEAGFALPVANAENKALEEELKRKQKEQLNLENKLNKYKDVINALTEHLKNLKQELSHAQALCKAREKETESEEHFRALAEREAGRLKQEITELENQLKTLNEKKNAQENSIFKATQKLEELKSQLNWDQQTLEAWLQESAHKDEDTMAIIKYAKQDESRIRELTLNIEKLTLEANQKRKTLNSEITESVTAQIALDKTAESFRQAHIERQEMINQWENTIEQMRKRDQEIQQCAMLQAEVNQVIREKNDLIKERKDFMEREIENNKELERNIGTTERQALRLRQQLQEEERNHRRLQDEVEVLKGTLDRTATDVETTRSQLTSMKKNIQDKTAKVEEVKLHIAALKEKLQVVMEAVLNGEEQAAQMEQLRKEQEQNIKEIDAQLLRQRELMFRKSQELQGLREKEKNVTAEICATRAVLSNLNSRLSKLDQNFLQQQMIISNQDFQIQMLERKTLHLQGKVNTEEKKALEKRASDLAEALEEKKRTAATLNTQLKKLQDDIRCIKKDAEKSEAEKRNLTSKIQEMELFIDISEKDQKKLRLKKQDSMVEKGLLKMEVQRLRDLLYDRADGVLSLEKRRLQLQAAMKEREEEIRVHREMLVKQVKLTEQERQGLSTAVNERMFKIDKMRKRYEILTVSMAAPEGEEEKSQAYFIIKAAQEKEELQRQGDDLDAKIRKAEKEIHALENTLHVVNNCNTTYRKALTKVTDSSPAHQEKLKLEEQRRAAEDKYKFKKRQIRELQEDVESMSRTLEGLLQEEAVQNESIERTQAHVLSLNKDILSQEEKLNRAIKQCAKYTREIRSAKNTKEKTFEERDIELRELRDLNKSLNKLLLEAIEENPDLASALQIRFMQAGLSLPSPASTPSSRLSSKINSARSSASLHRSSNPSASSSARSQSVPSPPVKTVDLGLGLSVTSPQGSRLPSADSSSRSSKCKSP</sequence>
<dbReference type="GO" id="GO:0060287">
    <property type="term" value="P:epithelial cilium movement involved in determination of left/right asymmetry"/>
    <property type="evidence" value="ECO:0007669"/>
    <property type="project" value="TreeGrafter"/>
</dbReference>
<reference evidence="7 8" key="1">
    <citation type="submission" date="2024-05" db="EMBL/GenBank/DDBJ databases">
        <title>A high-quality chromosomal-level genome assembly of Topmouth culter (Culter alburnus).</title>
        <authorList>
            <person name="Zhao H."/>
        </authorList>
    </citation>
    <scope>NUCLEOTIDE SEQUENCE [LARGE SCALE GENOMIC DNA]</scope>
    <source>
        <strain evidence="7">CATC2023</strain>
        <tissue evidence="7">Muscle</tissue>
    </source>
</reference>
<feature type="coiled-coil region" evidence="5">
    <location>
        <begin position="17"/>
        <end position="191"/>
    </location>
</feature>
<accession>A0AAW2B1Q1</accession>
<evidence type="ECO:0000256" key="1">
    <source>
        <dbReference type="ARBA" id="ARBA00005805"/>
    </source>
</evidence>
<dbReference type="GO" id="GO:0005576">
    <property type="term" value="C:extracellular region"/>
    <property type="evidence" value="ECO:0007669"/>
    <property type="project" value="GOC"/>
</dbReference>
<feature type="region of interest" description="Disordered" evidence="6">
    <location>
        <begin position="867"/>
        <end position="947"/>
    </location>
</feature>
<dbReference type="GO" id="GO:0060285">
    <property type="term" value="P:cilium-dependent cell motility"/>
    <property type="evidence" value="ECO:0007669"/>
    <property type="project" value="TreeGrafter"/>
</dbReference>
<evidence type="ECO:0000313" key="8">
    <source>
        <dbReference type="Proteomes" id="UP001479290"/>
    </source>
</evidence>
<comment type="similarity">
    <text evidence="1">Belongs to the CCDC39 family.</text>
</comment>
<protein>
    <recommendedName>
        <fullName evidence="2">Coiled-coil domain-containing protein 39</fullName>
    </recommendedName>
</protein>
<gene>
    <name evidence="7" type="ORF">ABG768_013180</name>
</gene>
<dbReference type="PANTHER" id="PTHR18962:SF0">
    <property type="entry name" value="COILED-COIL DOMAIN-CONTAINING PROTEIN 39"/>
    <property type="match status" value="1"/>
</dbReference>
<dbReference type="PANTHER" id="PTHR18962">
    <property type="entry name" value="COILED-COIL DOMAIN-CONTAINING PROTEIN 39"/>
    <property type="match status" value="1"/>
</dbReference>
<comment type="caution">
    <text evidence="7">The sequence shown here is derived from an EMBL/GenBank/DDBJ whole genome shotgun (WGS) entry which is preliminary data.</text>
</comment>
<dbReference type="EMBL" id="JAWDJR010000002">
    <property type="protein sequence ID" value="KAK9979767.1"/>
    <property type="molecule type" value="Genomic_DNA"/>
</dbReference>
<feature type="compositionally biased region" description="Low complexity" evidence="6">
    <location>
        <begin position="867"/>
        <end position="908"/>
    </location>
</feature>
<evidence type="ECO:0000256" key="6">
    <source>
        <dbReference type="SAM" id="MobiDB-lite"/>
    </source>
</evidence>
<feature type="compositionally biased region" description="Low complexity" evidence="6">
    <location>
        <begin position="930"/>
        <end position="941"/>
    </location>
</feature>
<proteinExistence type="inferred from homology"/>
<comment type="function">
    <text evidence="4">Required for assembly of dynein regulatory complex (DRC) and inner dynein arm (IDA) complexes, which are responsible for ciliary beat regulation, thereby playing a central role in motility in cilia and flagella. Probably acts together with CCDC40 to form a molecular ruler that determines the 96 nanometer (nm) repeat length and arrangements of components in cilia and flagella. Not required for outer dynein arm complexes assembly.</text>
</comment>